<keyword evidence="3" id="KW-1185">Reference proteome</keyword>
<name>A0A7J7MTI6_9MAGN</name>
<accession>A0A7J7MTI6</accession>
<gene>
    <name evidence="2" type="ORF">GIB67_014931</name>
</gene>
<dbReference type="OrthoDB" id="1748457at2759"/>
<proteinExistence type="predicted"/>
<organism evidence="2 3">
    <name type="scientific">Kingdonia uniflora</name>
    <dbReference type="NCBI Taxonomy" id="39325"/>
    <lineage>
        <taxon>Eukaryota</taxon>
        <taxon>Viridiplantae</taxon>
        <taxon>Streptophyta</taxon>
        <taxon>Embryophyta</taxon>
        <taxon>Tracheophyta</taxon>
        <taxon>Spermatophyta</taxon>
        <taxon>Magnoliopsida</taxon>
        <taxon>Ranunculales</taxon>
        <taxon>Circaeasteraceae</taxon>
        <taxon>Kingdonia</taxon>
    </lineage>
</organism>
<dbReference type="AlphaFoldDB" id="A0A7J7MTI6"/>
<dbReference type="PANTHER" id="PTHR46929">
    <property type="entry name" value="EXPRESSED PROTEIN"/>
    <property type="match status" value="1"/>
</dbReference>
<reference evidence="2 3" key="1">
    <citation type="journal article" date="2020" name="IScience">
        <title>Genome Sequencing of the Endangered Kingdonia uniflora (Circaeasteraceae, Ranunculales) Reveals Potential Mechanisms of Evolutionary Specialization.</title>
        <authorList>
            <person name="Sun Y."/>
            <person name="Deng T."/>
            <person name="Zhang A."/>
            <person name="Moore M.J."/>
            <person name="Landis J.B."/>
            <person name="Lin N."/>
            <person name="Zhang H."/>
            <person name="Zhang X."/>
            <person name="Huang J."/>
            <person name="Zhang X."/>
            <person name="Sun H."/>
            <person name="Wang H."/>
        </authorList>
    </citation>
    <scope>NUCLEOTIDE SEQUENCE [LARGE SCALE GENOMIC DNA]</scope>
    <source>
        <strain evidence="2">TB1705</strain>
        <tissue evidence="2">Leaf</tissue>
    </source>
</reference>
<sequence length="256" mass="29067">MDANNSFAIVVGGKLFLPDLDICFKIFSKDGIPVISFLHHDVVLVEATFSNTLIQMFSDGRPPLDDIQRNIEQLWGITKSVNRITPCDLIELMEKGVEEPEKAYEETVVEYYASNGDGHSQKDWMERGVVSDSDLNMGECILNTNELVTLGVKKNKAKKPFIAPNPLMDNAGTSNNHRGRTEWTPPMDRYFLDLMLEQALLDQSGFGWDDEKHMVTADSYIWDEYLKEHPEAKPMRTKTLPNYQDLDEICGKSTIT</sequence>
<evidence type="ECO:0000256" key="1">
    <source>
        <dbReference type="SAM" id="MobiDB-lite"/>
    </source>
</evidence>
<evidence type="ECO:0008006" key="4">
    <source>
        <dbReference type="Google" id="ProtNLM"/>
    </source>
</evidence>
<evidence type="ECO:0000313" key="3">
    <source>
        <dbReference type="Proteomes" id="UP000541444"/>
    </source>
</evidence>
<feature type="region of interest" description="Disordered" evidence="1">
    <location>
        <begin position="163"/>
        <end position="182"/>
    </location>
</feature>
<dbReference type="PANTHER" id="PTHR46929:SF3">
    <property type="entry name" value="MYB_SANT-LIKE DOMAIN-CONTAINING PROTEIN"/>
    <property type="match status" value="1"/>
</dbReference>
<protein>
    <recommendedName>
        <fullName evidence="4">Myb/SANT-like domain-containing protein</fullName>
    </recommendedName>
</protein>
<comment type="caution">
    <text evidence="2">The sequence shown here is derived from an EMBL/GenBank/DDBJ whole genome shotgun (WGS) entry which is preliminary data.</text>
</comment>
<evidence type="ECO:0000313" key="2">
    <source>
        <dbReference type="EMBL" id="KAF6158137.1"/>
    </source>
</evidence>
<dbReference type="Proteomes" id="UP000541444">
    <property type="component" value="Unassembled WGS sequence"/>
</dbReference>
<dbReference type="EMBL" id="JACGCM010001237">
    <property type="protein sequence ID" value="KAF6158137.1"/>
    <property type="molecule type" value="Genomic_DNA"/>
</dbReference>